<comment type="caution">
    <text evidence="3">The sequence shown here is derived from an EMBL/GenBank/DDBJ whole genome shotgun (WGS) entry which is preliminary data.</text>
</comment>
<protein>
    <submittedName>
        <fullName evidence="3">Chemotaxis protein CheW</fullName>
    </submittedName>
</protein>
<dbReference type="AlphaFoldDB" id="A0A150P312"/>
<dbReference type="PROSITE" id="PS50851">
    <property type="entry name" value="CHEW"/>
    <property type="match status" value="1"/>
</dbReference>
<organism evidence="3 6">
    <name type="scientific">Sorangium cellulosum</name>
    <name type="common">Polyangium cellulosum</name>
    <dbReference type="NCBI Taxonomy" id="56"/>
    <lineage>
        <taxon>Bacteria</taxon>
        <taxon>Pseudomonadati</taxon>
        <taxon>Myxococcota</taxon>
        <taxon>Polyangia</taxon>
        <taxon>Polyangiales</taxon>
        <taxon>Polyangiaceae</taxon>
        <taxon>Sorangium</taxon>
    </lineage>
</organism>
<dbReference type="Gene3D" id="2.30.30.40">
    <property type="entry name" value="SH3 Domains"/>
    <property type="match status" value="1"/>
</dbReference>
<dbReference type="GO" id="GO:0007165">
    <property type="term" value="P:signal transduction"/>
    <property type="evidence" value="ECO:0007669"/>
    <property type="project" value="InterPro"/>
</dbReference>
<gene>
    <name evidence="3" type="ORF">BE04_23485</name>
    <name evidence="4" type="ORF">BE21_36845</name>
</gene>
<dbReference type="InterPro" id="IPR036061">
    <property type="entry name" value="CheW-like_dom_sf"/>
</dbReference>
<dbReference type="EMBL" id="JEME01001797">
    <property type="protein sequence ID" value="KYG06100.1"/>
    <property type="molecule type" value="Genomic_DNA"/>
</dbReference>
<evidence type="ECO:0000313" key="6">
    <source>
        <dbReference type="Proteomes" id="UP000075604"/>
    </source>
</evidence>
<dbReference type="Gene3D" id="2.40.50.180">
    <property type="entry name" value="CheA-289, Domain 4"/>
    <property type="match status" value="1"/>
</dbReference>
<dbReference type="Proteomes" id="UP000075604">
    <property type="component" value="Unassembled WGS sequence"/>
</dbReference>
<sequence length="184" mass="19346">MISDASSPVSQYISFIIAGDEYALNIVRAREIVEHSRTSRVPMMPACVVGVMNLRGRVVPVIDLAVQLGLPPTRVSRWTCVLIVETELDGEDTRLGLLIDGVGDVLTLSEDEIEPAPAFGAQARADQLLGLAKVGQKLVLLLDIDRILSPAELLASTALGPSAPGAPPALPGSHEAPAGEGDRP</sequence>
<dbReference type="PANTHER" id="PTHR22617:SF41">
    <property type="entry name" value="CHEMOTAXIS SIGNAL TRANSDUCTION SYSTEM ADAPTOR PROTEIN CHEW"/>
    <property type="match status" value="1"/>
</dbReference>
<dbReference type="EMBL" id="JELX01004227">
    <property type="protein sequence ID" value="KYF49611.1"/>
    <property type="molecule type" value="Genomic_DNA"/>
</dbReference>
<dbReference type="InterPro" id="IPR039315">
    <property type="entry name" value="CheW"/>
</dbReference>
<proteinExistence type="predicted"/>
<feature type="region of interest" description="Disordered" evidence="1">
    <location>
        <begin position="159"/>
        <end position="184"/>
    </location>
</feature>
<dbReference type="Proteomes" id="UP000075502">
    <property type="component" value="Unassembled WGS sequence"/>
</dbReference>
<dbReference type="SMART" id="SM00260">
    <property type="entry name" value="CheW"/>
    <property type="match status" value="1"/>
</dbReference>
<evidence type="ECO:0000313" key="5">
    <source>
        <dbReference type="Proteomes" id="UP000075502"/>
    </source>
</evidence>
<dbReference type="Pfam" id="PF01584">
    <property type="entry name" value="CheW"/>
    <property type="match status" value="1"/>
</dbReference>
<dbReference type="SUPFAM" id="SSF50341">
    <property type="entry name" value="CheW-like"/>
    <property type="match status" value="1"/>
</dbReference>
<evidence type="ECO:0000313" key="3">
    <source>
        <dbReference type="EMBL" id="KYF49611.1"/>
    </source>
</evidence>
<accession>A0A150P312</accession>
<reference evidence="5 6" key="1">
    <citation type="submission" date="2014-02" db="EMBL/GenBank/DDBJ databases">
        <title>The small core and large imbalanced accessory genome model reveals a collaborative survival strategy of Sorangium cellulosum strains in nature.</title>
        <authorList>
            <person name="Han K."/>
            <person name="Peng R."/>
            <person name="Blom J."/>
            <person name="Li Y.-Z."/>
        </authorList>
    </citation>
    <scope>NUCLEOTIDE SEQUENCE [LARGE SCALE GENOMIC DNA]</scope>
    <source>
        <strain evidence="4 5">So0007-03</strain>
        <strain evidence="3 6">So0157-18</strain>
    </source>
</reference>
<dbReference type="GO" id="GO:0005829">
    <property type="term" value="C:cytosol"/>
    <property type="evidence" value="ECO:0007669"/>
    <property type="project" value="TreeGrafter"/>
</dbReference>
<dbReference type="PANTHER" id="PTHR22617">
    <property type="entry name" value="CHEMOTAXIS SENSOR HISTIDINE KINASE-RELATED"/>
    <property type="match status" value="1"/>
</dbReference>
<name>A0A150P312_SORCE</name>
<evidence type="ECO:0000259" key="2">
    <source>
        <dbReference type="PROSITE" id="PS50851"/>
    </source>
</evidence>
<dbReference type="GO" id="GO:0006935">
    <property type="term" value="P:chemotaxis"/>
    <property type="evidence" value="ECO:0007669"/>
    <property type="project" value="InterPro"/>
</dbReference>
<evidence type="ECO:0000313" key="4">
    <source>
        <dbReference type="EMBL" id="KYG06100.1"/>
    </source>
</evidence>
<feature type="domain" description="CheW-like" evidence="2">
    <location>
        <begin position="9"/>
        <end position="153"/>
    </location>
</feature>
<evidence type="ECO:0000256" key="1">
    <source>
        <dbReference type="SAM" id="MobiDB-lite"/>
    </source>
</evidence>
<dbReference type="InterPro" id="IPR002545">
    <property type="entry name" value="CheW-lke_dom"/>
</dbReference>